<gene>
    <name evidence="2" type="ORF">QCA50_014770</name>
</gene>
<accession>A0AAW0FMD1</accession>
<name>A0AAW0FMD1_9APHY</name>
<evidence type="ECO:0000313" key="3">
    <source>
        <dbReference type="Proteomes" id="UP001385951"/>
    </source>
</evidence>
<evidence type="ECO:0000256" key="1">
    <source>
        <dbReference type="SAM" id="MobiDB-lite"/>
    </source>
</evidence>
<sequence>MPHFQILTNLPDKVQNKSHNTPFSTPLSDTPSKTRSQVPSPYQMVRPANTTSRLPISNSPPASFSRPDYLSRATTPPSCLSALDRPSSYHPPSYPPLEVDHLEISAPPFDRLRLPISIFPAPSGFQLQIHNLNTSHTSPLPPPQCQIGHLILALSYSPSR</sequence>
<feature type="compositionally biased region" description="Polar residues" evidence="1">
    <location>
        <begin position="17"/>
        <end position="40"/>
    </location>
</feature>
<proteinExistence type="predicted"/>
<dbReference type="AlphaFoldDB" id="A0AAW0FMD1"/>
<feature type="compositionally biased region" description="Polar residues" evidence="1">
    <location>
        <begin position="48"/>
        <end position="62"/>
    </location>
</feature>
<protein>
    <submittedName>
        <fullName evidence="2">Uncharacterized protein</fullName>
    </submittedName>
</protein>
<evidence type="ECO:0000313" key="2">
    <source>
        <dbReference type="EMBL" id="KAK7682183.1"/>
    </source>
</evidence>
<organism evidence="2 3">
    <name type="scientific">Cerrena zonata</name>
    <dbReference type="NCBI Taxonomy" id="2478898"/>
    <lineage>
        <taxon>Eukaryota</taxon>
        <taxon>Fungi</taxon>
        <taxon>Dikarya</taxon>
        <taxon>Basidiomycota</taxon>
        <taxon>Agaricomycotina</taxon>
        <taxon>Agaricomycetes</taxon>
        <taxon>Polyporales</taxon>
        <taxon>Cerrenaceae</taxon>
        <taxon>Cerrena</taxon>
    </lineage>
</organism>
<feature type="region of interest" description="Disordered" evidence="1">
    <location>
        <begin position="1"/>
        <end position="77"/>
    </location>
</feature>
<keyword evidence="3" id="KW-1185">Reference proteome</keyword>
<dbReference type="EMBL" id="JASBNA010000037">
    <property type="protein sequence ID" value="KAK7682183.1"/>
    <property type="molecule type" value="Genomic_DNA"/>
</dbReference>
<dbReference type="Proteomes" id="UP001385951">
    <property type="component" value="Unassembled WGS sequence"/>
</dbReference>
<reference evidence="2 3" key="1">
    <citation type="submission" date="2022-09" db="EMBL/GenBank/DDBJ databases">
        <authorList>
            <person name="Palmer J.M."/>
        </authorList>
    </citation>
    <scope>NUCLEOTIDE SEQUENCE [LARGE SCALE GENOMIC DNA]</scope>
    <source>
        <strain evidence="2 3">DSM 7382</strain>
    </source>
</reference>
<comment type="caution">
    <text evidence="2">The sequence shown here is derived from an EMBL/GenBank/DDBJ whole genome shotgun (WGS) entry which is preliminary data.</text>
</comment>